<evidence type="ECO:0000313" key="3">
    <source>
        <dbReference type="EMBL" id="RKP13690.1"/>
    </source>
</evidence>
<sequence length="139" mass="13459">MRYSTLALLGLLLAATAMASPQPGGYAPSYLQRRGDGGNGGNGGNGAGTGNGGNGGSGGDGSGNGNGGSGGDGGSSGGGGAPPPPPPPPPPSSTEAIPVELPPPCYHPLVVLAPLGIREIPTSLFQSYHYPTWSLEPKN</sequence>
<protein>
    <submittedName>
        <fullName evidence="3">Uncharacterized protein</fullName>
    </submittedName>
</protein>
<feature type="chain" id="PRO_5020802659" evidence="2">
    <location>
        <begin position="20"/>
        <end position="139"/>
    </location>
</feature>
<dbReference type="EMBL" id="KZ987964">
    <property type="protein sequence ID" value="RKP13690.1"/>
    <property type="molecule type" value="Genomic_DNA"/>
</dbReference>
<proteinExistence type="predicted"/>
<feature type="region of interest" description="Disordered" evidence="1">
    <location>
        <begin position="19"/>
        <end position="104"/>
    </location>
</feature>
<gene>
    <name evidence="3" type="ORF">BJ684DRAFT_19847</name>
</gene>
<feature type="compositionally biased region" description="Gly residues" evidence="1">
    <location>
        <begin position="37"/>
        <end position="80"/>
    </location>
</feature>
<reference evidence="4" key="1">
    <citation type="journal article" date="2018" name="Nat. Microbiol.">
        <title>Leveraging single-cell genomics to expand the fungal tree of life.</title>
        <authorList>
            <person name="Ahrendt S.R."/>
            <person name="Quandt C.A."/>
            <person name="Ciobanu D."/>
            <person name="Clum A."/>
            <person name="Salamov A."/>
            <person name="Andreopoulos B."/>
            <person name="Cheng J.F."/>
            <person name="Woyke T."/>
            <person name="Pelin A."/>
            <person name="Henrissat B."/>
            <person name="Reynolds N.K."/>
            <person name="Benny G.L."/>
            <person name="Smith M.E."/>
            <person name="James T.Y."/>
            <person name="Grigoriev I.V."/>
        </authorList>
    </citation>
    <scope>NUCLEOTIDE SEQUENCE [LARGE SCALE GENOMIC DNA]</scope>
</reference>
<evidence type="ECO:0000256" key="2">
    <source>
        <dbReference type="SAM" id="SignalP"/>
    </source>
</evidence>
<dbReference type="Proteomes" id="UP000267251">
    <property type="component" value="Unassembled WGS sequence"/>
</dbReference>
<feature type="compositionally biased region" description="Pro residues" evidence="1">
    <location>
        <begin position="81"/>
        <end position="92"/>
    </location>
</feature>
<organism evidence="3 4">
    <name type="scientific">Piptocephalis cylindrospora</name>
    <dbReference type="NCBI Taxonomy" id="1907219"/>
    <lineage>
        <taxon>Eukaryota</taxon>
        <taxon>Fungi</taxon>
        <taxon>Fungi incertae sedis</taxon>
        <taxon>Zoopagomycota</taxon>
        <taxon>Zoopagomycotina</taxon>
        <taxon>Zoopagomycetes</taxon>
        <taxon>Zoopagales</taxon>
        <taxon>Piptocephalidaceae</taxon>
        <taxon>Piptocephalis</taxon>
    </lineage>
</organism>
<accession>A0A4P9Y760</accession>
<keyword evidence="4" id="KW-1185">Reference proteome</keyword>
<dbReference type="AlphaFoldDB" id="A0A4P9Y760"/>
<feature type="signal peptide" evidence="2">
    <location>
        <begin position="1"/>
        <end position="19"/>
    </location>
</feature>
<evidence type="ECO:0000313" key="4">
    <source>
        <dbReference type="Proteomes" id="UP000267251"/>
    </source>
</evidence>
<evidence type="ECO:0000256" key="1">
    <source>
        <dbReference type="SAM" id="MobiDB-lite"/>
    </source>
</evidence>
<keyword evidence="2" id="KW-0732">Signal</keyword>
<name>A0A4P9Y760_9FUNG</name>